<feature type="compositionally biased region" description="Basic and acidic residues" evidence="1">
    <location>
        <begin position="73"/>
        <end position="84"/>
    </location>
</feature>
<proteinExistence type="predicted"/>
<dbReference type="Proteomes" id="UP000507470">
    <property type="component" value="Unassembled WGS sequence"/>
</dbReference>
<evidence type="ECO:0000313" key="3">
    <source>
        <dbReference type="Proteomes" id="UP000507470"/>
    </source>
</evidence>
<feature type="region of interest" description="Disordered" evidence="1">
    <location>
        <begin position="38"/>
        <end position="84"/>
    </location>
</feature>
<protein>
    <submittedName>
        <fullName evidence="2">Uncharacterized protein</fullName>
    </submittedName>
</protein>
<dbReference type="EMBL" id="CACVKT020003354">
    <property type="protein sequence ID" value="CAC5383164.1"/>
    <property type="molecule type" value="Genomic_DNA"/>
</dbReference>
<accession>A0A6J8BJX7</accession>
<feature type="region of interest" description="Disordered" evidence="1">
    <location>
        <begin position="110"/>
        <end position="130"/>
    </location>
</feature>
<feature type="region of interest" description="Disordered" evidence="1">
    <location>
        <begin position="1"/>
        <end position="21"/>
    </location>
</feature>
<keyword evidence="3" id="KW-1185">Reference proteome</keyword>
<feature type="compositionally biased region" description="Basic and acidic residues" evidence="1">
    <location>
        <begin position="54"/>
        <end position="64"/>
    </location>
</feature>
<name>A0A6J8BJX7_MYTCO</name>
<evidence type="ECO:0000313" key="2">
    <source>
        <dbReference type="EMBL" id="CAC5383164.1"/>
    </source>
</evidence>
<feature type="compositionally biased region" description="Polar residues" evidence="1">
    <location>
        <begin position="111"/>
        <end position="130"/>
    </location>
</feature>
<sequence length="177" mass="20010">MLSDSKDAKVSGAKVKIRTGRKCKAEEAVKEADTRLRHSVTAVGRQGLGMTTKPRWDKADEKGKRLSTAGSSTDRRREQEYQGGRHEAARWVCKDCNSCNDTEDCLKCTHKGTSNTAESAESTRFSSTPLEQIREEIQDEEVQLEIQDEEVQLEIQDEEVQLETQHEEVQLETTSHE</sequence>
<gene>
    <name evidence="2" type="ORF">MCOR_18936</name>
</gene>
<dbReference type="AlphaFoldDB" id="A0A6J8BJX7"/>
<organism evidence="2 3">
    <name type="scientific">Mytilus coruscus</name>
    <name type="common">Sea mussel</name>
    <dbReference type="NCBI Taxonomy" id="42192"/>
    <lineage>
        <taxon>Eukaryota</taxon>
        <taxon>Metazoa</taxon>
        <taxon>Spiralia</taxon>
        <taxon>Lophotrochozoa</taxon>
        <taxon>Mollusca</taxon>
        <taxon>Bivalvia</taxon>
        <taxon>Autobranchia</taxon>
        <taxon>Pteriomorphia</taxon>
        <taxon>Mytilida</taxon>
        <taxon>Mytiloidea</taxon>
        <taxon>Mytilidae</taxon>
        <taxon>Mytilinae</taxon>
        <taxon>Mytilus</taxon>
    </lineage>
</organism>
<evidence type="ECO:0000256" key="1">
    <source>
        <dbReference type="SAM" id="MobiDB-lite"/>
    </source>
</evidence>
<reference evidence="2 3" key="1">
    <citation type="submission" date="2020-06" db="EMBL/GenBank/DDBJ databases">
        <authorList>
            <person name="Li R."/>
            <person name="Bekaert M."/>
        </authorList>
    </citation>
    <scope>NUCLEOTIDE SEQUENCE [LARGE SCALE GENOMIC DNA]</scope>
    <source>
        <strain evidence="3">wild</strain>
    </source>
</reference>